<dbReference type="EMBL" id="JAERRF010000044">
    <property type="protein sequence ID" value="MBL1102394.1"/>
    <property type="molecule type" value="Genomic_DNA"/>
</dbReference>
<keyword evidence="2" id="KW-1133">Transmembrane helix</keyword>
<proteinExistence type="predicted"/>
<keyword evidence="2" id="KW-0472">Membrane</keyword>
<keyword evidence="4" id="KW-1185">Reference proteome</keyword>
<dbReference type="Proteomes" id="UP000634229">
    <property type="component" value="Unassembled WGS sequence"/>
</dbReference>
<evidence type="ECO:0000256" key="2">
    <source>
        <dbReference type="SAM" id="Phobius"/>
    </source>
</evidence>
<comment type="caution">
    <text evidence="3">The sequence shown here is derived from an EMBL/GenBank/DDBJ whole genome shotgun (WGS) entry which is preliminary data.</text>
</comment>
<evidence type="ECO:0000313" key="3">
    <source>
        <dbReference type="EMBL" id="MBL1102394.1"/>
    </source>
</evidence>
<name>A0ABS1NQM3_9ACTN</name>
<keyword evidence="2" id="KW-0812">Transmembrane</keyword>
<accession>A0ABS1NQM3</accession>
<feature type="transmembrane region" description="Helical" evidence="2">
    <location>
        <begin position="79"/>
        <end position="104"/>
    </location>
</feature>
<organism evidence="3 4">
    <name type="scientific">Streptomyces coffeae</name>
    <dbReference type="NCBI Taxonomy" id="621382"/>
    <lineage>
        <taxon>Bacteria</taxon>
        <taxon>Bacillati</taxon>
        <taxon>Actinomycetota</taxon>
        <taxon>Actinomycetes</taxon>
        <taxon>Kitasatosporales</taxon>
        <taxon>Streptomycetaceae</taxon>
        <taxon>Streptomyces</taxon>
    </lineage>
</organism>
<feature type="region of interest" description="Disordered" evidence="1">
    <location>
        <begin position="1"/>
        <end position="57"/>
    </location>
</feature>
<reference evidence="3 4" key="1">
    <citation type="submission" date="2021-01" db="EMBL/GenBank/DDBJ databases">
        <title>WGS of actinomycetes isolated from Thailand.</title>
        <authorList>
            <person name="Thawai C."/>
        </authorList>
    </citation>
    <scope>NUCLEOTIDE SEQUENCE [LARGE SCALE GENOMIC DNA]</scope>
    <source>
        <strain evidence="3 4">CA1R205</strain>
    </source>
</reference>
<evidence type="ECO:0000256" key="1">
    <source>
        <dbReference type="SAM" id="MobiDB-lite"/>
    </source>
</evidence>
<evidence type="ECO:0000313" key="4">
    <source>
        <dbReference type="Proteomes" id="UP000634229"/>
    </source>
</evidence>
<protein>
    <submittedName>
        <fullName evidence="3">Uncharacterized protein</fullName>
    </submittedName>
</protein>
<gene>
    <name evidence="3" type="ORF">JK363_38440</name>
</gene>
<sequence length="369" mass="39563">MTATAPTDGTPEPQPSADGDTAPEPTGQQGGSDATMPSAATQPPRQRSADTGGGADESLGAITSEVLGVDPAASRRKKILWLSVTATVGLLSVLGGTLLGYYMIKPGVTRENDSNKGYDASQAPFTVSVQTELGDPRQDWVMVLDRELTEGETRKLTSSDDASAAFAYLKSLGGRLLNYASYLEHAPEQYTQRTSNGRMELSGTFKLRLLSTRSAAVVIDDWKATDVTCRPSTAKTVVGYPSQGGVAYQGIRVHVPPRGGEPVLTDDDEGQGEPYFDTHNIEVGNGQSSGAMRVEAIAPPGQSCEWGIKVHYVDAYQKGQWLQLKDSDGKALRIRTESVPADPRQKWVFGAVPWTACHQKTEEPMCDLV</sequence>